<protein>
    <recommendedName>
        <fullName evidence="3">Novel STAND NTPase 3 domain-containing protein</fullName>
    </recommendedName>
</protein>
<dbReference type="Gene3D" id="1.25.40.20">
    <property type="entry name" value="Ankyrin repeat-containing domain"/>
    <property type="match status" value="1"/>
</dbReference>
<dbReference type="InterPro" id="IPR027417">
    <property type="entry name" value="P-loop_NTPase"/>
</dbReference>
<dbReference type="Pfam" id="PF20720">
    <property type="entry name" value="nSTAND3"/>
    <property type="match status" value="1"/>
</dbReference>
<evidence type="ECO:0000256" key="2">
    <source>
        <dbReference type="ARBA" id="ARBA00023043"/>
    </source>
</evidence>
<proteinExistence type="predicted"/>
<organism evidence="4 5">
    <name type="scientific">Mytilus edulis</name>
    <name type="common">Blue mussel</name>
    <dbReference type="NCBI Taxonomy" id="6550"/>
    <lineage>
        <taxon>Eukaryota</taxon>
        <taxon>Metazoa</taxon>
        <taxon>Spiralia</taxon>
        <taxon>Lophotrochozoa</taxon>
        <taxon>Mollusca</taxon>
        <taxon>Bivalvia</taxon>
        <taxon>Autobranchia</taxon>
        <taxon>Pteriomorphia</taxon>
        <taxon>Mytilida</taxon>
        <taxon>Mytiloidea</taxon>
        <taxon>Mytilidae</taxon>
        <taxon>Mytilinae</taxon>
        <taxon>Mytilus</taxon>
    </lineage>
</organism>
<keyword evidence="5" id="KW-1185">Reference proteome</keyword>
<dbReference type="PANTHER" id="PTHR24126">
    <property type="entry name" value="ANKYRIN REPEAT, PH AND SEC7 DOMAIN CONTAINING PROTEIN SECG-RELATED"/>
    <property type="match status" value="1"/>
</dbReference>
<dbReference type="Proteomes" id="UP000683360">
    <property type="component" value="Unassembled WGS sequence"/>
</dbReference>
<evidence type="ECO:0000259" key="3">
    <source>
        <dbReference type="Pfam" id="PF20720"/>
    </source>
</evidence>
<keyword evidence="1" id="KW-0677">Repeat</keyword>
<dbReference type="SUPFAM" id="SSF48403">
    <property type="entry name" value="Ankyrin repeat"/>
    <property type="match status" value="1"/>
</dbReference>
<evidence type="ECO:0000313" key="4">
    <source>
        <dbReference type="EMBL" id="CAG2235043.1"/>
    </source>
</evidence>
<gene>
    <name evidence="4" type="ORF">MEDL_47631</name>
</gene>
<dbReference type="InterPro" id="IPR036770">
    <property type="entry name" value="Ankyrin_rpt-contain_sf"/>
</dbReference>
<dbReference type="OrthoDB" id="1893551at2759"/>
<dbReference type="PANTHER" id="PTHR24126:SF14">
    <property type="entry name" value="ANK_REP_REGION DOMAIN-CONTAINING PROTEIN"/>
    <property type="match status" value="1"/>
</dbReference>
<evidence type="ECO:0000313" key="5">
    <source>
        <dbReference type="Proteomes" id="UP000683360"/>
    </source>
</evidence>
<dbReference type="EMBL" id="CAJPWZ010002298">
    <property type="protein sequence ID" value="CAG2235043.1"/>
    <property type="molecule type" value="Genomic_DNA"/>
</dbReference>
<reference evidence="4" key="1">
    <citation type="submission" date="2021-03" db="EMBL/GenBank/DDBJ databases">
        <authorList>
            <person name="Bekaert M."/>
        </authorList>
    </citation>
    <scope>NUCLEOTIDE SEQUENCE</scope>
</reference>
<evidence type="ECO:0000256" key="1">
    <source>
        <dbReference type="ARBA" id="ARBA00022737"/>
    </source>
</evidence>
<dbReference type="SUPFAM" id="SSF52540">
    <property type="entry name" value="P-loop containing nucleoside triphosphate hydrolases"/>
    <property type="match status" value="1"/>
</dbReference>
<keyword evidence="2" id="KW-0040">ANK repeat</keyword>
<sequence length="589" mass="69012">MENAENIKLLNEEKKNRIEDRIPQNILGQHRQEISEWEQDQTTFFETRATRHILKCLPFHNCIVVTGSSGCGKSSNIHHAALHLRYSFGYEIIPVLTREPREIMNYYDEKIKQVFIVDDIWGKETINNEAFQTWSDYSEQLEKKFASKNDKSVSKLSCSKLLLSCRLQVYKEAQFQRTTSFTIKECNLLSPELCLRDAERMDMLHKYLSDEIIDNIQQVTKNVDYFPLLCKLSKDKTSSDDVMKLFRAPLKSIKNNIHTICKDKKNQFYALVLCILFDDGFNTVWLESGSISEWMKEKFENIVKEFENDLSKETHRNALKLGFSTLKGTYLKRIGTEYRIIHDKIYKMAAVICGHHLTECFIKYAPCESIQNHFIFKSVTGVHKSDDSIVLLEHQEVKYFERLICDLKERVITSTLHNNQLTYKTFRNKLINFFIQSDDAKTVLKKFDTRFQTRNTKYEIRNYLLNISGTTPLIESATRGYFDIVQFLIVNVKCKEKAGVNQCNSKRESPLHAVCSYHYFLQSVYSKDRVKPVLNRYIETVEILLAWNADVKMLNRNGQTPLDIARESHFVELVNLFEENLQKKESQLK</sequence>
<comment type="caution">
    <text evidence="4">The sequence shown here is derived from an EMBL/GenBank/DDBJ whole genome shotgun (WGS) entry which is preliminary data.</text>
</comment>
<name>A0A8S3TUX5_MYTED</name>
<accession>A0A8S3TUX5</accession>
<feature type="domain" description="Novel STAND NTPase 3" evidence="3">
    <location>
        <begin position="44"/>
        <end position="208"/>
    </location>
</feature>
<dbReference type="InterPro" id="IPR049050">
    <property type="entry name" value="nSTAND3"/>
</dbReference>
<dbReference type="AlphaFoldDB" id="A0A8S3TUX5"/>